<dbReference type="Pfam" id="PF00534">
    <property type="entry name" value="Glycos_transf_1"/>
    <property type="match status" value="1"/>
</dbReference>
<proteinExistence type="predicted"/>
<dbReference type="GO" id="GO:0016757">
    <property type="term" value="F:glycosyltransferase activity"/>
    <property type="evidence" value="ECO:0007669"/>
    <property type="project" value="InterPro"/>
</dbReference>
<dbReference type="EMBL" id="LKBA01000025">
    <property type="protein sequence ID" value="KPN61616.1"/>
    <property type="molecule type" value="Genomic_DNA"/>
</dbReference>
<evidence type="ECO:0000259" key="2">
    <source>
        <dbReference type="Pfam" id="PF13439"/>
    </source>
</evidence>
<comment type="caution">
    <text evidence="3">The sequence shown here is derived from an EMBL/GenBank/DDBJ whole genome shotgun (WGS) entry which is preliminary data.</text>
</comment>
<accession>A0A0P7IS26</accession>
<feature type="domain" description="Glycosyl transferase family 1" evidence="1">
    <location>
        <begin position="202"/>
        <end position="358"/>
    </location>
</feature>
<evidence type="ECO:0000313" key="3">
    <source>
        <dbReference type="EMBL" id="KPN61616.1"/>
    </source>
</evidence>
<organism evidence="3 4">
    <name type="scientific">Aliiroseovarius crassostreae</name>
    <dbReference type="NCBI Taxonomy" id="154981"/>
    <lineage>
        <taxon>Bacteria</taxon>
        <taxon>Pseudomonadati</taxon>
        <taxon>Pseudomonadota</taxon>
        <taxon>Alphaproteobacteria</taxon>
        <taxon>Rhodobacterales</taxon>
        <taxon>Paracoccaceae</taxon>
        <taxon>Aliiroseovarius</taxon>
    </lineage>
</organism>
<dbReference type="InterPro" id="IPR028098">
    <property type="entry name" value="Glyco_trans_4-like_N"/>
</dbReference>
<reference evidence="3 4" key="1">
    <citation type="submission" date="2015-09" db="EMBL/GenBank/DDBJ databases">
        <title>Draft genome sequence of Aliiroseovarius crassostreae CV919-312TSm, the causative agent of Roseovarius Oyster Disease (formerly Juvenile Oyster Disease).</title>
        <authorList>
            <person name="Kessner L."/>
            <person name="Spinard E."/>
            <person name="Nelson D."/>
        </authorList>
    </citation>
    <scope>NUCLEOTIDE SEQUENCE [LARGE SCALE GENOMIC DNA]</scope>
    <source>
        <strain evidence="3 4">CV919-312</strain>
    </source>
</reference>
<dbReference type="RefSeq" id="WP_055192947.1">
    <property type="nucleotide sequence ID" value="NZ_FPBS01000006.1"/>
</dbReference>
<evidence type="ECO:0000259" key="1">
    <source>
        <dbReference type="Pfam" id="PF00534"/>
    </source>
</evidence>
<dbReference type="PANTHER" id="PTHR45947:SF3">
    <property type="entry name" value="SULFOQUINOVOSYL TRANSFERASE SQD2"/>
    <property type="match status" value="1"/>
</dbReference>
<gene>
    <name evidence="3" type="ORF">AKJ29_03095</name>
</gene>
<dbReference type="InterPro" id="IPR001296">
    <property type="entry name" value="Glyco_trans_1"/>
</dbReference>
<dbReference type="AlphaFoldDB" id="A0A0P7IS26"/>
<dbReference type="Proteomes" id="UP000050471">
    <property type="component" value="Unassembled WGS sequence"/>
</dbReference>
<dbReference type="CDD" id="cd03801">
    <property type="entry name" value="GT4_PimA-like"/>
    <property type="match status" value="1"/>
</dbReference>
<dbReference type="Pfam" id="PF13439">
    <property type="entry name" value="Glyco_transf_4"/>
    <property type="match status" value="1"/>
</dbReference>
<evidence type="ECO:0000313" key="4">
    <source>
        <dbReference type="Proteomes" id="UP000050471"/>
    </source>
</evidence>
<sequence>MKVTLSTIGRFHMFPLARELERHGVLNRIYSGFPWSKLAREGVSKSRVTRFPYVRPILMGTRVLPFQVPAAMLDRLHQLSVVTLDHYVARTLPDSDIFVGHEGVGLLSGAAAQKRGMLYICDRGCAHMAWRERLLNEENARFGLPARPRPRTYAREIEEYHRADLIVVASEMAKRSFLAEGIDAQKIAIVPYGVNFDRFHPAGKPSAERFEVVFVGGLSLRKGAMDLLAGFEAANIANKRLTLIGQVDPQVEALLGARLPHPTINRLGHVPHDQLKHHMSRAHVMVMPSIEDGFGMVVGEAMACGCPVIVSHHTGAADIVTDGENGYVVPIRSPEFIAERLEELATDPTRQRAMSKAALHSITRLGGWDVYGQRMIDLYAQALKERGRSA</sequence>
<protein>
    <recommendedName>
        <fullName evidence="5">Glycosyl transferase family 1 domain-containing protein</fullName>
    </recommendedName>
</protein>
<dbReference type="STRING" id="154981.AKJ29_03095"/>
<dbReference type="Gene3D" id="3.40.50.2000">
    <property type="entry name" value="Glycogen Phosphorylase B"/>
    <property type="match status" value="2"/>
</dbReference>
<evidence type="ECO:0008006" key="5">
    <source>
        <dbReference type="Google" id="ProtNLM"/>
    </source>
</evidence>
<dbReference type="InterPro" id="IPR050194">
    <property type="entry name" value="Glycosyltransferase_grp1"/>
</dbReference>
<feature type="domain" description="Glycosyltransferase subfamily 4-like N-terminal" evidence="2">
    <location>
        <begin position="13"/>
        <end position="198"/>
    </location>
</feature>
<dbReference type="SUPFAM" id="SSF53756">
    <property type="entry name" value="UDP-Glycosyltransferase/glycogen phosphorylase"/>
    <property type="match status" value="1"/>
</dbReference>
<name>A0A0P7IS26_9RHOB</name>
<dbReference type="PANTHER" id="PTHR45947">
    <property type="entry name" value="SULFOQUINOVOSYL TRANSFERASE SQD2"/>
    <property type="match status" value="1"/>
</dbReference>
<keyword evidence="4" id="KW-1185">Reference proteome</keyword>